<proteinExistence type="predicted"/>
<feature type="non-terminal residue" evidence="2">
    <location>
        <position position="1"/>
    </location>
</feature>
<protein>
    <submittedName>
        <fullName evidence="2">Uncharacterized protein</fullName>
    </submittedName>
</protein>
<dbReference type="Proteomes" id="UP001203297">
    <property type="component" value="Unassembled WGS sequence"/>
</dbReference>
<organism evidence="2 3">
    <name type="scientific">Multifurca ochricompacta</name>
    <dbReference type="NCBI Taxonomy" id="376703"/>
    <lineage>
        <taxon>Eukaryota</taxon>
        <taxon>Fungi</taxon>
        <taxon>Dikarya</taxon>
        <taxon>Basidiomycota</taxon>
        <taxon>Agaricomycotina</taxon>
        <taxon>Agaricomycetes</taxon>
        <taxon>Russulales</taxon>
        <taxon>Russulaceae</taxon>
        <taxon>Multifurca</taxon>
    </lineage>
</organism>
<feature type="non-terminal residue" evidence="2">
    <location>
        <position position="212"/>
    </location>
</feature>
<feature type="region of interest" description="Disordered" evidence="1">
    <location>
        <begin position="187"/>
        <end position="212"/>
    </location>
</feature>
<accession>A0AAD4M0D0</accession>
<feature type="compositionally biased region" description="Basic residues" evidence="1">
    <location>
        <begin position="195"/>
        <end position="212"/>
    </location>
</feature>
<evidence type="ECO:0000313" key="3">
    <source>
        <dbReference type="Proteomes" id="UP001203297"/>
    </source>
</evidence>
<comment type="caution">
    <text evidence="2">The sequence shown here is derived from an EMBL/GenBank/DDBJ whole genome shotgun (WGS) entry which is preliminary data.</text>
</comment>
<feature type="region of interest" description="Disordered" evidence="1">
    <location>
        <begin position="52"/>
        <end position="85"/>
    </location>
</feature>
<keyword evidence="3" id="KW-1185">Reference proteome</keyword>
<reference evidence="2" key="1">
    <citation type="journal article" date="2022" name="New Phytol.">
        <title>Evolutionary transition to the ectomycorrhizal habit in the genomes of a hyperdiverse lineage of mushroom-forming fungi.</title>
        <authorList>
            <person name="Looney B."/>
            <person name="Miyauchi S."/>
            <person name="Morin E."/>
            <person name="Drula E."/>
            <person name="Courty P.E."/>
            <person name="Kohler A."/>
            <person name="Kuo A."/>
            <person name="LaButti K."/>
            <person name="Pangilinan J."/>
            <person name="Lipzen A."/>
            <person name="Riley R."/>
            <person name="Andreopoulos W."/>
            <person name="He G."/>
            <person name="Johnson J."/>
            <person name="Nolan M."/>
            <person name="Tritt A."/>
            <person name="Barry K.W."/>
            <person name="Grigoriev I.V."/>
            <person name="Nagy L.G."/>
            <person name="Hibbett D."/>
            <person name="Henrissat B."/>
            <person name="Matheny P.B."/>
            <person name="Labbe J."/>
            <person name="Martin F.M."/>
        </authorList>
    </citation>
    <scope>NUCLEOTIDE SEQUENCE</scope>
    <source>
        <strain evidence="2">BPL690</strain>
    </source>
</reference>
<evidence type="ECO:0000256" key="1">
    <source>
        <dbReference type="SAM" id="MobiDB-lite"/>
    </source>
</evidence>
<sequence>HEVRITQGGKIHGWVEFALKFFEENEEKALVLHTLPAKGKGNFNMNEKKEIGAAADNEEPQARQSPRREIDEVKKEERRREKLSPSTATIPRLISVVEIIKREYLGAMNAKRTPDLLGLYQYNEIGSLEDCVEEKEKEKEKEKEVSEADRMEMIAKALAGTENVMMKRSAYMKITLCRKELSNMKSREVTAQAPLKRKLSKSAKVRLKKRSR</sequence>
<gene>
    <name evidence="2" type="ORF">B0F90DRAFT_1561900</name>
</gene>
<name>A0AAD4M0D0_9AGAM</name>
<feature type="compositionally biased region" description="Basic and acidic residues" evidence="1">
    <location>
        <begin position="66"/>
        <end position="83"/>
    </location>
</feature>
<dbReference type="EMBL" id="WTXG01000039">
    <property type="protein sequence ID" value="KAI0297294.1"/>
    <property type="molecule type" value="Genomic_DNA"/>
</dbReference>
<evidence type="ECO:0000313" key="2">
    <source>
        <dbReference type="EMBL" id="KAI0297294.1"/>
    </source>
</evidence>
<dbReference type="AlphaFoldDB" id="A0AAD4M0D0"/>